<dbReference type="Pfam" id="PF05368">
    <property type="entry name" value="NmrA"/>
    <property type="match status" value="1"/>
</dbReference>
<dbReference type="PANTHER" id="PTHR47706:SF9">
    <property type="entry name" value="NMRA-LIKE DOMAIN-CONTAINING PROTEIN-RELATED"/>
    <property type="match status" value="1"/>
</dbReference>
<dbReference type="Proteomes" id="UP000327118">
    <property type="component" value="Unassembled WGS sequence"/>
</dbReference>
<name>A0A5N6Z3Y1_9EURO</name>
<proteinExistence type="predicted"/>
<reference evidence="5" key="1">
    <citation type="submission" date="2019-04" db="EMBL/GenBank/DDBJ databases">
        <title>Friends and foes A comparative genomics studyof 23 Aspergillus species from section Flavi.</title>
        <authorList>
            <consortium name="DOE Joint Genome Institute"/>
            <person name="Kjaerbolling I."/>
            <person name="Vesth T."/>
            <person name="Frisvad J.C."/>
            <person name="Nybo J.L."/>
            <person name="Theobald S."/>
            <person name="Kildgaard S."/>
            <person name="Isbrandt T."/>
            <person name="Kuo A."/>
            <person name="Sato A."/>
            <person name="Lyhne E.K."/>
            <person name="Kogle M.E."/>
            <person name="Wiebenga A."/>
            <person name="Kun R.S."/>
            <person name="Lubbers R.J."/>
            <person name="Makela M.R."/>
            <person name="Barry K."/>
            <person name="Chovatia M."/>
            <person name="Clum A."/>
            <person name="Daum C."/>
            <person name="Haridas S."/>
            <person name="He G."/>
            <person name="LaButti K."/>
            <person name="Lipzen A."/>
            <person name="Mondo S."/>
            <person name="Riley R."/>
            <person name="Salamov A."/>
            <person name="Simmons B.A."/>
            <person name="Magnuson J.K."/>
            <person name="Henrissat B."/>
            <person name="Mortensen U.H."/>
            <person name="Larsen T.O."/>
            <person name="Devries R.P."/>
            <person name="Grigoriev I.V."/>
            <person name="Machida M."/>
            <person name="Baker S.E."/>
            <person name="Andersen M.R."/>
        </authorList>
    </citation>
    <scope>NUCLEOTIDE SEQUENCE [LARGE SCALE GENOMIC DNA]</scope>
    <source>
        <strain evidence="5">CBS 553.77</strain>
    </source>
</reference>
<evidence type="ECO:0000313" key="4">
    <source>
        <dbReference type="EMBL" id="KAE8351803.1"/>
    </source>
</evidence>
<dbReference type="InterPro" id="IPR045312">
    <property type="entry name" value="PCBER-like"/>
</dbReference>
<dbReference type="Gene3D" id="3.90.25.10">
    <property type="entry name" value="UDP-galactose 4-epimerase, domain 1"/>
    <property type="match status" value="1"/>
</dbReference>
<dbReference type="InterPro" id="IPR008030">
    <property type="entry name" value="NmrA-like"/>
</dbReference>
<sequence length="298" mass="31991">MPGFKNIVLVGASGDIGKIILDGLVASSNFNITVLSRKESAASFPAGITVRKTDFSDTDLEVAFTGQDAVISVLGVTAFGEQRKMVDAAVRSGVQRFLPSEFSVSSQNEAVLQLLPSFGEKKELIEYLKTKQSNSFSWTGIAASGLLDWGLGNGFLGFDVASHTATIWDDGNKSITFTNEKQLGQAVVSVLQQPQETSNKYFYIASVETTQNEILAALEETTRAKWSVKATTTEEQVAEGVKKLGSGDITGAFALARATCYGNIPGLRANYAKEETLANDLLGLKFEPVKDTVKRIVA</sequence>
<dbReference type="OrthoDB" id="9974981at2759"/>
<dbReference type="InterPro" id="IPR036291">
    <property type="entry name" value="NAD(P)-bd_dom_sf"/>
</dbReference>
<keyword evidence="5" id="KW-1185">Reference proteome</keyword>
<evidence type="ECO:0000256" key="1">
    <source>
        <dbReference type="ARBA" id="ARBA00022857"/>
    </source>
</evidence>
<accession>A0A5N6Z3Y1</accession>
<protein>
    <recommendedName>
        <fullName evidence="3">NmrA-like domain-containing protein</fullName>
    </recommendedName>
</protein>
<dbReference type="CDD" id="cd05259">
    <property type="entry name" value="PCBER_SDR_a"/>
    <property type="match status" value="1"/>
</dbReference>
<keyword evidence="1" id="KW-0521">NADP</keyword>
<organism evidence="4 5">
    <name type="scientific">Aspergillus coremiiformis</name>
    <dbReference type="NCBI Taxonomy" id="138285"/>
    <lineage>
        <taxon>Eukaryota</taxon>
        <taxon>Fungi</taxon>
        <taxon>Dikarya</taxon>
        <taxon>Ascomycota</taxon>
        <taxon>Pezizomycotina</taxon>
        <taxon>Eurotiomycetes</taxon>
        <taxon>Eurotiomycetidae</taxon>
        <taxon>Eurotiales</taxon>
        <taxon>Aspergillaceae</taxon>
        <taxon>Aspergillus</taxon>
        <taxon>Aspergillus subgen. Circumdati</taxon>
    </lineage>
</organism>
<keyword evidence="2" id="KW-0560">Oxidoreductase</keyword>
<dbReference type="EMBL" id="ML739154">
    <property type="protein sequence ID" value="KAE8351803.1"/>
    <property type="molecule type" value="Genomic_DNA"/>
</dbReference>
<evidence type="ECO:0000256" key="2">
    <source>
        <dbReference type="ARBA" id="ARBA00023002"/>
    </source>
</evidence>
<dbReference type="GO" id="GO:0016491">
    <property type="term" value="F:oxidoreductase activity"/>
    <property type="evidence" value="ECO:0007669"/>
    <property type="project" value="UniProtKB-KW"/>
</dbReference>
<dbReference type="AlphaFoldDB" id="A0A5N6Z3Y1"/>
<dbReference type="PANTHER" id="PTHR47706">
    <property type="entry name" value="NMRA-LIKE FAMILY PROTEIN"/>
    <property type="match status" value="1"/>
</dbReference>
<gene>
    <name evidence="4" type="ORF">BDV28DRAFT_13150</name>
</gene>
<evidence type="ECO:0000313" key="5">
    <source>
        <dbReference type="Proteomes" id="UP000327118"/>
    </source>
</evidence>
<dbReference type="Gene3D" id="3.40.50.720">
    <property type="entry name" value="NAD(P)-binding Rossmann-like Domain"/>
    <property type="match status" value="1"/>
</dbReference>
<dbReference type="InterPro" id="IPR051609">
    <property type="entry name" value="NmrA/Isoflavone_reductase-like"/>
</dbReference>
<dbReference type="SUPFAM" id="SSF51735">
    <property type="entry name" value="NAD(P)-binding Rossmann-fold domains"/>
    <property type="match status" value="1"/>
</dbReference>
<evidence type="ECO:0000259" key="3">
    <source>
        <dbReference type="Pfam" id="PF05368"/>
    </source>
</evidence>
<feature type="domain" description="NmrA-like" evidence="3">
    <location>
        <begin position="5"/>
        <end position="232"/>
    </location>
</feature>